<gene>
    <name evidence="1" type="ORF">F5148DRAFT_1169491</name>
</gene>
<keyword evidence="2" id="KW-1185">Reference proteome</keyword>
<dbReference type="Proteomes" id="UP001207468">
    <property type="component" value="Unassembled WGS sequence"/>
</dbReference>
<accession>A0ACC0UJI1</accession>
<comment type="caution">
    <text evidence="1">The sequence shown here is derived from an EMBL/GenBank/DDBJ whole genome shotgun (WGS) entry which is preliminary data.</text>
</comment>
<dbReference type="EMBL" id="JAGFNK010000019">
    <property type="protein sequence ID" value="KAI9511657.1"/>
    <property type="molecule type" value="Genomic_DNA"/>
</dbReference>
<sequence>MSLMYGKEKDDETDSFDPGFISFFNKLPAKSPDTNGTIRLFFRRASNEDFYSAHGVDALYIAQHVYHTKSVLKYLGSGGKKAGLPSVTLRPTVATSFLREALTIRQLKVEIWIPEAGHGKKVSKFKLDKEASPGNLQAVEDLLFVNNDILSPPVIMAVKLATTPTVPGSAGKAKSKTVGIAFADTSLRQFGVADFVDNDAFSNVETLAIQLGIKEAIVPTGTVSGETDRDFDLKKLRDVLDRCGIVVTERKPSEFVAKTVEDDLTRLLAPAASGTATAEGPSVISQLNLPTAPSAVAALITYLSLLSDSSNHGAWAIRTHDLGQYMRLDASALRALNLMDSGNASGTKNTTLLGLLNKCKTAQGTRMLGSWLKQPLVNCHEILKRQDLVEMFVEDSNARRTLQDDFMKLMPDMNRISKRFRKSVASLEDVVRVYQAVLKLTGLIEALKHVNVKTERGRELIKETYLSHLEEHAANLDKYAEMVEQTLDLSELEKHNYVIKPDYDPRLRKLADQISAARDGLDGEHRDVADDLNLELDKKLHLENSATYGYCFRLTKNDSRAISNKRKYIELGTVKSGVYFTTTKLKNFAMEYQEASDAYSRTQSGLVKEVVSIASTYTPVLESLNSVLAHLDVILSFAHIAVNAPETYVKPTIVEKGAGDLIFKDARHPCLEVQDDISFIPNDVEMVKDKSEFQIITGPNMGGKSTYIRQVGVIALLAQIGSFVPCSSAQLPIFDSILCRVGAGDSQLKGISTFMAEMLETATILKSATKDSLIIIDELGRGTSTYDGFGLAWAISEKIASEIHAFCLFATHFHELTALDQELNHVKNLHVVAHVSDSETQSKERDITLLYKVEPGVSDQSFGIHVARMANFPEPVVRLAKRKAEELEDFGNEQAFSQESQFAPQVIESGVQIVEELLKSWTSQTPSAGNDEDVVMSDDLSPEAQLAELKNCFSAYQQQIQNNPWVQSLLASL</sequence>
<name>A0ACC0UJI1_9AGAM</name>
<proteinExistence type="predicted"/>
<evidence type="ECO:0000313" key="2">
    <source>
        <dbReference type="Proteomes" id="UP001207468"/>
    </source>
</evidence>
<reference evidence="1" key="1">
    <citation type="submission" date="2021-03" db="EMBL/GenBank/DDBJ databases">
        <title>Evolutionary priming and transition to the ectomycorrhizal habit in an iconic lineage of mushroom-forming fungi: is preadaptation a requirement?</title>
        <authorList>
            <consortium name="DOE Joint Genome Institute"/>
            <person name="Looney B.P."/>
            <person name="Miyauchi S."/>
            <person name="Morin E."/>
            <person name="Drula E."/>
            <person name="Courty P.E."/>
            <person name="Chicoki N."/>
            <person name="Fauchery L."/>
            <person name="Kohler A."/>
            <person name="Kuo A."/>
            <person name="LaButti K."/>
            <person name="Pangilinan J."/>
            <person name="Lipzen A."/>
            <person name="Riley R."/>
            <person name="Andreopoulos W."/>
            <person name="He G."/>
            <person name="Johnson J."/>
            <person name="Barry K.W."/>
            <person name="Grigoriev I.V."/>
            <person name="Nagy L."/>
            <person name="Hibbett D."/>
            <person name="Henrissat B."/>
            <person name="Matheny P.B."/>
            <person name="Labbe J."/>
            <person name="Martin A.F."/>
        </authorList>
    </citation>
    <scope>NUCLEOTIDE SEQUENCE</scope>
    <source>
        <strain evidence="1">BPL698</strain>
    </source>
</reference>
<protein>
    <submittedName>
        <fullName evidence="1">DNA mismatch repair protein</fullName>
    </submittedName>
</protein>
<evidence type="ECO:0000313" key="1">
    <source>
        <dbReference type="EMBL" id="KAI9511657.1"/>
    </source>
</evidence>
<organism evidence="1 2">
    <name type="scientific">Russula earlei</name>
    <dbReference type="NCBI Taxonomy" id="71964"/>
    <lineage>
        <taxon>Eukaryota</taxon>
        <taxon>Fungi</taxon>
        <taxon>Dikarya</taxon>
        <taxon>Basidiomycota</taxon>
        <taxon>Agaricomycotina</taxon>
        <taxon>Agaricomycetes</taxon>
        <taxon>Russulales</taxon>
        <taxon>Russulaceae</taxon>
        <taxon>Russula</taxon>
    </lineage>
</organism>